<accession>A0ABX1QLR6</accession>
<feature type="domain" description="MucB/RseB C-terminal" evidence="7">
    <location>
        <begin position="223"/>
        <end position="315"/>
    </location>
</feature>
<evidence type="ECO:0000256" key="3">
    <source>
        <dbReference type="ARBA" id="ARBA00022729"/>
    </source>
</evidence>
<evidence type="ECO:0000256" key="4">
    <source>
        <dbReference type="ARBA" id="ARBA00022764"/>
    </source>
</evidence>
<protein>
    <recommendedName>
        <fullName evidence="10">Sigma E regulatory protein, MucB/RseB</fullName>
    </recommendedName>
</protein>
<dbReference type="Gene3D" id="3.30.200.100">
    <property type="entry name" value="MucB/RseB, C-terminal domain"/>
    <property type="match status" value="1"/>
</dbReference>
<dbReference type="EMBL" id="JAAAUB010000009">
    <property type="protein sequence ID" value="NMH16881.1"/>
    <property type="molecule type" value="Genomic_DNA"/>
</dbReference>
<comment type="subcellular location">
    <subcellularLocation>
        <location evidence="1">Periplasm</location>
    </subcellularLocation>
</comment>
<dbReference type="Pfam" id="PF17188">
    <property type="entry name" value="MucB_RseB_C"/>
    <property type="match status" value="1"/>
</dbReference>
<evidence type="ECO:0000259" key="7">
    <source>
        <dbReference type="Pfam" id="PF17188"/>
    </source>
</evidence>
<evidence type="ECO:0000259" key="6">
    <source>
        <dbReference type="Pfam" id="PF03888"/>
    </source>
</evidence>
<dbReference type="PIRSF" id="PIRSF005427">
    <property type="entry name" value="RseB"/>
    <property type="match status" value="1"/>
</dbReference>
<evidence type="ECO:0000256" key="2">
    <source>
        <dbReference type="ARBA" id="ARBA00008150"/>
    </source>
</evidence>
<evidence type="ECO:0000313" key="8">
    <source>
        <dbReference type="EMBL" id="NMH16881.1"/>
    </source>
</evidence>
<evidence type="ECO:0000313" key="9">
    <source>
        <dbReference type="Proteomes" id="UP000669605"/>
    </source>
</evidence>
<comment type="similarity">
    <text evidence="2">Belongs to the RseB family.</text>
</comment>
<proteinExistence type="inferred from homology"/>
<keyword evidence="9" id="KW-1185">Reference proteome</keyword>
<reference evidence="8 9" key="1">
    <citation type="journal article" date="2020" name="Curr. Microbiol.">
        <title>Tepidiphilus baoligensis sp. nov., a Novel Bacterium of the Family Hydrogenophilaceae Isolated from an Oil Reservoir.</title>
        <authorList>
            <person name="Zhang X."/>
            <person name="Wang G."/>
            <person name="Ma X."/>
            <person name="Yu J."/>
            <person name="You J."/>
            <person name="Xue Y."/>
            <person name="Ma Y."/>
        </authorList>
    </citation>
    <scope>NUCLEOTIDE SEQUENCE [LARGE SCALE GENOMIC DNA]</scope>
    <source>
        <strain evidence="8 9">B18-69</strain>
    </source>
</reference>
<name>A0ABX1QLR6_9PROT</name>
<keyword evidence="4" id="KW-0574">Periplasm</keyword>
<keyword evidence="3 5" id="KW-0732">Signal</keyword>
<dbReference type="RefSeq" id="WP_169116037.1">
    <property type="nucleotide sequence ID" value="NZ_JAAAUB010000009.1"/>
</dbReference>
<dbReference type="PANTHER" id="PTHR38782:SF1">
    <property type="entry name" value="SIGMA-E FACTOR REGULATORY PROTEIN RSEB"/>
    <property type="match status" value="1"/>
</dbReference>
<dbReference type="PANTHER" id="PTHR38782">
    <property type="match status" value="1"/>
</dbReference>
<dbReference type="Pfam" id="PF03888">
    <property type="entry name" value="MucB_RseB"/>
    <property type="match status" value="1"/>
</dbReference>
<evidence type="ECO:0000256" key="1">
    <source>
        <dbReference type="ARBA" id="ARBA00004418"/>
    </source>
</evidence>
<dbReference type="CDD" id="cd16327">
    <property type="entry name" value="RseB"/>
    <property type="match status" value="1"/>
</dbReference>
<gene>
    <name evidence="8" type="ORF">GV368_07160</name>
</gene>
<feature type="domain" description="MucB/RseB N-terminal" evidence="6">
    <location>
        <begin position="42"/>
        <end position="193"/>
    </location>
</feature>
<dbReference type="InterPro" id="IPR038484">
    <property type="entry name" value="MucB/RseB_C_sf"/>
</dbReference>
<dbReference type="InterPro" id="IPR033434">
    <property type="entry name" value="MucB/RseB_N"/>
</dbReference>
<evidence type="ECO:0008006" key="10">
    <source>
        <dbReference type="Google" id="ProtNLM"/>
    </source>
</evidence>
<dbReference type="InterPro" id="IPR033436">
    <property type="entry name" value="MucB/RseB_C"/>
</dbReference>
<organism evidence="8 9">
    <name type="scientific">Tepidiphilus baoligensis</name>
    <dbReference type="NCBI Taxonomy" id="2698687"/>
    <lineage>
        <taxon>Bacteria</taxon>
        <taxon>Pseudomonadati</taxon>
        <taxon>Pseudomonadota</taxon>
        <taxon>Hydrogenophilia</taxon>
        <taxon>Hydrogenophilales</taxon>
        <taxon>Hydrogenophilaceae</taxon>
        <taxon>Tepidiphilus</taxon>
    </lineage>
</organism>
<dbReference type="Proteomes" id="UP000669605">
    <property type="component" value="Unassembled WGS sequence"/>
</dbReference>
<comment type="caution">
    <text evidence="8">The sequence shown here is derived from an EMBL/GenBank/DDBJ whole genome shotgun (WGS) entry which is preliminary data.</text>
</comment>
<dbReference type="Gene3D" id="2.50.20.10">
    <property type="entry name" value="Lipoprotein localisation LolA/LolB/LppX"/>
    <property type="match status" value="1"/>
</dbReference>
<feature type="signal peptide" evidence="5">
    <location>
        <begin position="1"/>
        <end position="24"/>
    </location>
</feature>
<dbReference type="InterPro" id="IPR005588">
    <property type="entry name" value="MucB_RseB"/>
</dbReference>
<feature type="chain" id="PRO_5045342724" description="Sigma E regulatory protein, MucB/RseB" evidence="5">
    <location>
        <begin position="25"/>
        <end position="323"/>
    </location>
</feature>
<evidence type="ECO:0000256" key="5">
    <source>
        <dbReference type="SAM" id="SignalP"/>
    </source>
</evidence>
<sequence length="323" mass="36353">MRFAAKVRFMVCLLVAWASALASASEDVLRLLERSLSPPDIDYHGTVVLQIGDRVQTLRVTHMNKEGKRVEWVEVLEGEPRETVRIGEEVRCFLPEEKLVLMDRAAGGSGVPYHPRGSVGRIEASYQIEPLGEGREAGREVVGIRFVPRDALRFGQEWWIDKESGIVLKRTIWDEAPVRVLETQFFSDFRVTGLPDVAQVRRKFGAHEDWQRIDLRGRRIEAADTGWAFTVMPAGFELEAVFQRRGPSGKTITQWQIGDGLASVSVFFEPWDGDEIGEKTDDFGATKVVRRREPGALRTAMGEVPDVTLRALLDAMVRHQGAQ</sequence>